<feature type="compositionally biased region" description="Basic residues" evidence="1">
    <location>
        <begin position="1"/>
        <end position="24"/>
    </location>
</feature>
<reference evidence="3" key="2">
    <citation type="journal article" date="2008" name="Nucleic Acids Res.">
        <title>The rice annotation project database (RAP-DB): 2008 update.</title>
        <authorList>
            <consortium name="The rice annotation project (RAP)"/>
        </authorList>
    </citation>
    <scope>GENOME REANNOTATION</scope>
    <source>
        <strain evidence="3">cv. Nipponbare</strain>
    </source>
</reference>
<feature type="compositionally biased region" description="Basic residues" evidence="1">
    <location>
        <begin position="51"/>
        <end position="60"/>
    </location>
</feature>
<dbReference type="AlphaFoldDB" id="Q658F4"/>
<dbReference type="Proteomes" id="UP000000763">
    <property type="component" value="Chromosome 6"/>
</dbReference>
<sequence>MYPKKKVTFNRARAAKITKSKRSCHYPTTQTKINPPTTLALSPNPNELGLRRTRTRRASRYQHPPLIQSSKNLPRPQEQAGELGKSSERESLSAAEAIGRRCRTRRDEEEEEEEEKRRRRGRSRSSANPDANHHPVAGQGRDTQLNKAATLHCSHSTAKHGAGWMHSPETD</sequence>
<feature type="region of interest" description="Disordered" evidence="1">
    <location>
        <begin position="1"/>
        <end position="171"/>
    </location>
</feature>
<evidence type="ECO:0000313" key="3">
    <source>
        <dbReference type="Proteomes" id="UP000000763"/>
    </source>
</evidence>
<dbReference type="EMBL" id="AP002069">
    <property type="protein sequence ID" value="BAD44813.1"/>
    <property type="molecule type" value="Genomic_DNA"/>
</dbReference>
<feature type="compositionally biased region" description="Polar residues" evidence="1">
    <location>
        <begin position="26"/>
        <end position="45"/>
    </location>
</feature>
<evidence type="ECO:0000256" key="1">
    <source>
        <dbReference type="SAM" id="MobiDB-lite"/>
    </source>
</evidence>
<protein>
    <submittedName>
        <fullName evidence="2">Uncharacterized protein</fullName>
    </submittedName>
</protein>
<gene>
    <name evidence="2" type="primary">P0015E04.15</name>
</gene>
<evidence type="ECO:0000313" key="2">
    <source>
        <dbReference type="EMBL" id="BAD44813.1"/>
    </source>
</evidence>
<organism evidence="2 3">
    <name type="scientific">Oryza sativa subsp. japonica</name>
    <name type="common">Rice</name>
    <dbReference type="NCBI Taxonomy" id="39947"/>
    <lineage>
        <taxon>Eukaryota</taxon>
        <taxon>Viridiplantae</taxon>
        <taxon>Streptophyta</taxon>
        <taxon>Embryophyta</taxon>
        <taxon>Tracheophyta</taxon>
        <taxon>Spermatophyta</taxon>
        <taxon>Magnoliopsida</taxon>
        <taxon>Liliopsida</taxon>
        <taxon>Poales</taxon>
        <taxon>Poaceae</taxon>
        <taxon>BOP clade</taxon>
        <taxon>Oryzoideae</taxon>
        <taxon>Oryzeae</taxon>
        <taxon>Oryzinae</taxon>
        <taxon>Oryza</taxon>
        <taxon>Oryza sativa</taxon>
    </lineage>
</organism>
<proteinExistence type="predicted"/>
<name>Q658F4_ORYSJ</name>
<reference evidence="3" key="1">
    <citation type="journal article" date="2005" name="Nature">
        <title>The map-based sequence of the rice genome.</title>
        <authorList>
            <consortium name="International rice genome sequencing project (IRGSP)"/>
            <person name="Matsumoto T."/>
            <person name="Wu J."/>
            <person name="Kanamori H."/>
            <person name="Katayose Y."/>
            <person name="Fujisawa M."/>
            <person name="Namiki N."/>
            <person name="Mizuno H."/>
            <person name="Yamamoto K."/>
            <person name="Antonio B.A."/>
            <person name="Baba T."/>
            <person name="Sakata K."/>
            <person name="Nagamura Y."/>
            <person name="Aoki H."/>
            <person name="Arikawa K."/>
            <person name="Arita K."/>
            <person name="Bito T."/>
            <person name="Chiden Y."/>
            <person name="Fujitsuka N."/>
            <person name="Fukunaka R."/>
            <person name="Hamada M."/>
            <person name="Harada C."/>
            <person name="Hayashi A."/>
            <person name="Hijishita S."/>
            <person name="Honda M."/>
            <person name="Hosokawa S."/>
            <person name="Ichikawa Y."/>
            <person name="Idonuma A."/>
            <person name="Iijima M."/>
            <person name="Ikeda M."/>
            <person name="Ikeno M."/>
            <person name="Ito K."/>
            <person name="Ito S."/>
            <person name="Ito T."/>
            <person name="Ito Y."/>
            <person name="Ito Y."/>
            <person name="Iwabuchi A."/>
            <person name="Kamiya K."/>
            <person name="Karasawa W."/>
            <person name="Kurita K."/>
            <person name="Katagiri S."/>
            <person name="Kikuta A."/>
            <person name="Kobayashi H."/>
            <person name="Kobayashi N."/>
            <person name="Machita K."/>
            <person name="Maehara T."/>
            <person name="Masukawa M."/>
            <person name="Mizubayashi T."/>
            <person name="Mukai Y."/>
            <person name="Nagasaki H."/>
            <person name="Nagata Y."/>
            <person name="Naito S."/>
            <person name="Nakashima M."/>
            <person name="Nakama Y."/>
            <person name="Nakamichi Y."/>
            <person name="Nakamura M."/>
            <person name="Meguro A."/>
            <person name="Negishi M."/>
            <person name="Ohta I."/>
            <person name="Ohta T."/>
            <person name="Okamoto M."/>
            <person name="Ono N."/>
            <person name="Saji S."/>
            <person name="Sakaguchi M."/>
            <person name="Sakai K."/>
            <person name="Shibata M."/>
            <person name="Shimokawa T."/>
            <person name="Song J."/>
            <person name="Takazaki Y."/>
            <person name="Terasawa K."/>
            <person name="Tsugane M."/>
            <person name="Tsuji K."/>
            <person name="Ueda S."/>
            <person name="Waki K."/>
            <person name="Yamagata H."/>
            <person name="Yamamoto M."/>
            <person name="Yamamoto S."/>
            <person name="Yamane H."/>
            <person name="Yoshiki S."/>
            <person name="Yoshihara R."/>
            <person name="Yukawa K."/>
            <person name="Zhong H."/>
            <person name="Yano M."/>
            <person name="Yuan Q."/>
            <person name="Ouyang S."/>
            <person name="Liu J."/>
            <person name="Jones K.M."/>
            <person name="Gansberger K."/>
            <person name="Moffat K."/>
            <person name="Hill J."/>
            <person name="Bera J."/>
            <person name="Fadrosh D."/>
            <person name="Jin S."/>
            <person name="Johri S."/>
            <person name="Kim M."/>
            <person name="Overton L."/>
            <person name="Reardon M."/>
            <person name="Tsitrin T."/>
            <person name="Vuong H."/>
            <person name="Weaver B."/>
            <person name="Ciecko A."/>
            <person name="Tallon L."/>
            <person name="Jackson J."/>
            <person name="Pai G."/>
            <person name="Aken S.V."/>
            <person name="Utterback T."/>
            <person name="Reidmuller S."/>
            <person name="Feldblyum T."/>
            <person name="Hsiao J."/>
            <person name="Zismann V."/>
            <person name="Iobst S."/>
            <person name="de Vazeille A.R."/>
            <person name="Buell C.R."/>
            <person name="Ying K."/>
            <person name="Li Y."/>
            <person name="Lu T."/>
            <person name="Huang Y."/>
            <person name="Zhao Q."/>
            <person name="Feng Q."/>
            <person name="Zhang L."/>
            <person name="Zhu J."/>
            <person name="Weng Q."/>
            <person name="Mu J."/>
            <person name="Lu Y."/>
            <person name="Fan D."/>
            <person name="Liu Y."/>
            <person name="Guan J."/>
            <person name="Zhang Y."/>
            <person name="Yu S."/>
            <person name="Liu X."/>
            <person name="Zhang Y."/>
            <person name="Hong G."/>
            <person name="Han B."/>
            <person name="Choisne N."/>
            <person name="Demange N."/>
            <person name="Orjeda G."/>
            <person name="Samain S."/>
            <person name="Cattolico L."/>
            <person name="Pelletier E."/>
            <person name="Couloux A."/>
            <person name="Segurens B."/>
            <person name="Wincker P."/>
            <person name="D'Hont A."/>
            <person name="Scarpelli C."/>
            <person name="Weissenbach J."/>
            <person name="Salanoubat M."/>
            <person name="Quetier F."/>
            <person name="Yu Y."/>
            <person name="Kim H.R."/>
            <person name="Rambo T."/>
            <person name="Currie J."/>
            <person name="Collura K."/>
            <person name="Luo M."/>
            <person name="Yang T."/>
            <person name="Ammiraju J.S.S."/>
            <person name="Engler F."/>
            <person name="Soderlund C."/>
            <person name="Wing R.A."/>
            <person name="Palmer L.E."/>
            <person name="de la Bastide M."/>
            <person name="Spiegel L."/>
            <person name="Nascimento L."/>
            <person name="Zutavern T."/>
            <person name="O'Shaughnessy A."/>
            <person name="Dike S."/>
            <person name="Dedhia N."/>
            <person name="Preston R."/>
            <person name="Balija V."/>
            <person name="McCombie W.R."/>
            <person name="Chow T."/>
            <person name="Chen H."/>
            <person name="Chung M."/>
            <person name="Chen C."/>
            <person name="Shaw J."/>
            <person name="Wu H."/>
            <person name="Hsiao K."/>
            <person name="Chao Y."/>
            <person name="Chu M."/>
            <person name="Cheng C."/>
            <person name="Hour A."/>
            <person name="Lee P."/>
            <person name="Lin S."/>
            <person name="Lin Y."/>
            <person name="Liou J."/>
            <person name="Liu S."/>
            <person name="Hsing Y."/>
            <person name="Raghuvanshi S."/>
            <person name="Mohanty A."/>
            <person name="Bharti A.K."/>
            <person name="Gaur A."/>
            <person name="Gupta V."/>
            <person name="Kumar D."/>
            <person name="Ravi V."/>
            <person name="Vij S."/>
            <person name="Kapur A."/>
            <person name="Khurana P."/>
            <person name="Khurana P."/>
            <person name="Khurana J.P."/>
            <person name="Tyagi A.K."/>
            <person name="Gaikwad K."/>
            <person name="Singh A."/>
            <person name="Dalal V."/>
            <person name="Srivastava S."/>
            <person name="Dixit A."/>
            <person name="Pal A.K."/>
            <person name="Ghazi I.A."/>
            <person name="Yadav M."/>
            <person name="Pandit A."/>
            <person name="Bhargava A."/>
            <person name="Sureshbabu K."/>
            <person name="Batra K."/>
            <person name="Sharma T.R."/>
            <person name="Mohapatra T."/>
            <person name="Singh N.K."/>
            <person name="Messing J."/>
            <person name="Nelson A.B."/>
            <person name="Fuks G."/>
            <person name="Kavchok S."/>
            <person name="Keizer G."/>
            <person name="Linton E."/>
            <person name="Llaca V."/>
            <person name="Song R."/>
            <person name="Tanyolac B."/>
            <person name="Young S."/>
            <person name="Ho-Il K."/>
            <person name="Hahn J.H."/>
            <person name="Sangsakoo G."/>
            <person name="Vanavichit A."/>
            <person name="de Mattos Luiz.A.T."/>
            <person name="Zimmer P.D."/>
            <person name="Malone G."/>
            <person name="Dellagostin O."/>
            <person name="de Oliveira A.C."/>
            <person name="Bevan M."/>
            <person name="Bancroft I."/>
            <person name="Minx P."/>
            <person name="Cordum H."/>
            <person name="Wilson R."/>
            <person name="Cheng Z."/>
            <person name="Jin W."/>
            <person name="Jiang J."/>
            <person name="Leong S.A."/>
            <person name="Iwama H."/>
            <person name="Gojobori T."/>
            <person name="Itoh T."/>
            <person name="Niimura Y."/>
            <person name="Fujii Y."/>
            <person name="Habara T."/>
            <person name="Sakai H."/>
            <person name="Sato Y."/>
            <person name="Wilson G."/>
            <person name="Kumar K."/>
            <person name="McCouch S."/>
            <person name="Juretic N."/>
            <person name="Hoen D."/>
            <person name="Wright S."/>
            <person name="Bruskiewich R."/>
            <person name="Bureau T."/>
            <person name="Miyao A."/>
            <person name="Hirochika H."/>
            <person name="Nishikawa T."/>
            <person name="Kadowaki K."/>
            <person name="Sugiura M."/>
            <person name="Burr B."/>
            <person name="Sasaki T."/>
        </authorList>
    </citation>
    <scope>NUCLEOTIDE SEQUENCE [LARGE SCALE GENOMIC DNA]</scope>
    <source>
        <strain evidence="3">cv. Nipponbare</strain>
    </source>
</reference>
<accession>Q658F4</accession>